<keyword evidence="2" id="KW-1185">Reference proteome</keyword>
<dbReference type="Proteomes" id="UP000585638">
    <property type="component" value="Unassembled WGS sequence"/>
</dbReference>
<gene>
    <name evidence="1" type="ORF">BJ998_000192</name>
</gene>
<accession>A0A7W9NEC8</accession>
<organism evidence="1 2">
    <name type="scientific">Kutzneria kofuensis</name>
    <dbReference type="NCBI Taxonomy" id="103725"/>
    <lineage>
        <taxon>Bacteria</taxon>
        <taxon>Bacillati</taxon>
        <taxon>Actinomycetota</taxon>
        <taxon>Actinomycetes</taxon>
        <taxon>Pseudonocardiales</taxon>
        <taxon>Pseudonocardiaceae</taxon>
        <taxon>Kutzneria</taxon>
    </lineage>
</organism>
<proteinExistence type="predicted"/>
<dbReference type="RefSeq" id="WP_184857592.1">
    <property type="nucleotide sequence ID" value="NZ_BAAAWY010000013.1"/>
</dbReference>
<name>A0A7W9NEC8_9PSEU</name>
<dbReference type="EMBL" id="JACHIR010000001">
    <property type="protein sequence ID" value="MBB5888996.1"/>
    <property type="molecule type" value="Genomic_DNA"/>
</dbReference>
<evidence type="ECO:0000313" key="1">
    <source>
        <dbReference type="EMBL" id="MBB5888996.1"/>
    </source>
</evidence>
<dbReference type="SUPFAM" id="SSF51726">
    <property type="entry name" value="UROD/MetE-like"/>
    <property type="match status" value="1"/>
</dbReference>
<sequence length="332" mass="36495">MARRRLHFIGTMPQFPDARAAFSWQLGEVRGLLRRLSGGETGPRLLWFLPMVKELKSQPEIRSLRDGDWTGYEDTDLLAVRKGQQLRIPLRLAQYATEDRAALASLVDDPGLPLQVGIPGYLDMALFTFGPPGAVRYSRRFLLAVADQITRIAVPDVVFQLEVPAALIAVAAAPPPLRRPMAAFMAHLVTRQVARAPVGSRFGVHLCLGDLGHRALRQLRDASPLVLLANAIVRRWPAGRSLEFVHLPMSGGEQPPPTDAAFYAPLRRLRDMPLIAGIAHELQDPADQLRVRDLVETAAGRQVDIATSCGLGRRSPSEAENAVQAMLKLVDD</sequence>
<comment type="caution">
    <text evidence="1">The sequence shown here is derived from an EMBL/GenBank/DDBJ whole genome shotgun (WGS) entry which is preliminary data.</text>
</comment>
<dbReference type="InterPro" id="IPR038071">
    <property type="entry name" value="UROD/MetE-like_sf"/>
</dbReference>
<protein>
    <recommendedName>
        <fullName evidence="3">Cobalamin-independent methionine synthase MetE C-terminal/archaeal domain-containing protein</fullName>
    </recommendedName>
</protein>
<evidence type="ECO:0000313" key="2">
    <source>
        <dbReference type="Proteomes" id="UP000585638"/>
    </source>
</evidence>
<reference evidence="1 2" key="1">
    <citation type="submission" date="2020-08" db="EMBL/GenBank/DDBJ databases">
        <title>Sequencing the genomes of 1000 actinobacteria strains.</title>
        <authorList>
            <person name="Klenk H.-P."/>
        </authorList>
    </citation>
    <scope>NUCLEOTIDE SEQUENCE [LARGE SCALE GENOMIC DNA]</scope>
    <source>
        <strain evidence="1 2">DSM 43851</strain>
    </source>
</reference>
<evidence type="ECO:0008006" key="3">
    <source>
        <dbReference type="Google" id="ProtNLM"/>
    </source>
</evidence>
<dbReference type="AlphaFoldDB" id="A0A7W9NEC8"/>